<name>A0ABP7APQ1_9ACTN</name>
<reference evidence="3" key="1">
    <citation type="journal article" date="2019" name="Int. J. Syst. Evol. Microbiol.">
        <title>The Global Catalogue of Microorganisms (GCM) 10K type strain sequencing project: providing services to taxonomists for standard genome sequencing and annotation.</title>
        <authorList>
            <consortium name="The Broad Institute Genomics Platform"/>
            <consortium name="The Broad Institute Genome Sequencing Center for Infectious Disease"/>
            <person name="Wu L."/>
            <person name="Ma J."/>
        </authorList>
    </citation>
    <scope>NUCLEOTIDE SEQUENCE [LARGE SCALE GENOMIC DNA]</scope>
    <source>
        <strain evidence="3">JCM 16902</strain>
    </source>
</reference>
<feature type="compositionally biased region" description="Basic and acidic residues" evidence="1">
    <location>
        <begin position="176"/>
        <end position="185"/>
    </location>
</feature>
<comment type="caution">
    <text evidence="2">The sequence shown here is derived from an EMBL/GenBank/DDBJ whole genome shotgun (WGS) entry which is preliminary data.</text>
</comment>
<dbReference type="Proteomes" id="UP001501074">
    <property type="component" value="Unassembled WGS sequence"/>
</dbReference>
<evidence type="ECO:0000313" key="2">
    <source>
        <dbReference type="EMBL" id="GAA3637661.1"/>
    </source>
</evidence>
<feature type="region of interest" description="Disordered" evidence="1">
    <location>
        <begin position="1"/>
        <end position="20"/>
    </location>
</feature>
<feature type="compositionally biased region" description="Basic and acidic residues" evidence="1">
    <location>
        <begin position="1"/>
        <end position="16"/>
    </location>
</feature>
<keyword evidence="3" id="KW-1185">Reference proteome</keyword>
<feature type="region of interest" description="Disordered" evidence="1">
    <location>
        <begin position="155"/>
        <end position="185"/>
    </location>
</feature>
<protein>
    <submittedName>
        <fullName evidence="2">Uncharacterized protein</fullName>
    </submittedName>
</protein>
<gene>
    <name evidence="2" type="ORF">GCM10022223_65720</name>
</gene>
<evidence type="ECO:0000313" key="3">
    <source>
        <dbReference type="Proteomes" id="UP001501074"/>
    </source>
</evidence>
<accession>A0ABP7APQ1</accession>
<evidence type="ECO:0000256" key="1">
    <source>
        <dbReference type="SAM" id="MobiDB-lite"/>
    </source>
</evidence>
<proteinExistence type="predicted"/>
<sequence length="185" mass="19717">MVRDRRQVPADPDQRRGAVGQVQVGTALLDQESEHGMQVEPGCFMAPGLLLRNRGLLLWGLRVMCGLTLGLLRYRGRLGGTVAGRRGVLPGCRRGHQTRLGGRHQPGLTSRLTGGSGHRLRNVLGREKPGGRRLSCGLPGIAVLHRILLGTVPGRSAVTPGGARTGHRSVGLSAERGSRLSHDDS</sequence>
<dbReference type="EMBL" id="BAAAZO010000012">
    <property type="protein sequence ID" value="GAA3637661.1"/>
    <property type="molecule type" value="Genomic_DNA"/>
</dbReference>
<organism evidence="2 3">
    <name type="scientific">Kineosporia mesophila</name>
    <dbReference type="NCBI Taxonomy" id="566012"/>
    <lineage>
        <taxon>Bacteria</taxon>
        <taxon>Bacillati</taxon>
        <taxon>Actinomycetota</taxon>
        <taxon>Actinomycetes</taxon>
        <taxon>Kineosporiales</taxon>
        <taxon>Kineosporiaceae</taxon>
        <taxon>Kineosporia</taxon>
    </lineage>
</organism>